<dbReference type="EMBL" id="CCKQ01013608">
    <property type="protein sequence ID" value="CDW85293.1"/>
    <property type="molecule type" value="Genomic_DNA"/>
</dbReference>
<name>A0A078AWV9_STYLE</name>
<sequence length="491" mass="57060">MTQLPLFLAQIKLQDNSTHNINNLRGSCFLNMGISTTFHFLDVNQTQLKAKFYVHLHGQTKDLLCIEHLMVGTTFQSNYQFFMTKGEKYFELEFTKYTDILDLHKNGIQFFTFCQTWQDMIPSTLETMSIFAGGLGLSRYIPTMGDHITDYQRDMNIEYLEKQLGLKLEQRIIDTVEIDKSLIKSGDLFLVRRLDGVQPFTMVASGSLVGHAAMALWQDDVLWVVESQDALYFESGKKGIQKNKFEEWMQLAEYADYDVVWIKMKQTLRAKNFDLLKAWKFFDLHEGNPYGHRQQIFAIIDTLDQNYPLPIEKEGVGMLVKHISELYPEAFNSLFKPGMKRRLGLVGDEYQTFEEVFIRSIVEDNTTIPEILAQPEEDVWTYHDDNGLITKPQYSSSTFIVALYKAAGMFPNVKINAQEFTMRDVYQLDFFDKKKSQRPKQCQEADPHVEYCQLMGDFRIHLPGFSTIKPYDNMNEKCGSLAYFQQREEGC</sequence>
<evidence type="ECO:0000313" key="1">
    <source>
        <dbReference type="EMBL" id="CDW85293.1"/>
    </source>
</evidence>
<dbReference type="InParanoid" id="A0A078AWV9"/>
<dbReference type="Proteomes" id="UP000039865">
    <property type="component" value="Unassembled WGS sequence"/>
</dbReference>
<evidence type="ECO:0000313" key="2">
    <source>
        <dbReference type="Proteomes" id="UP000039865"/>
    </source>
</evidence>
<reference evidence="1 2" key="1">
    <citation type="submission" date="2014-06" db="EMBL/GenBank/DDBJ databases">
        <authorList>
            <person name="Swart Estienne"/>
        </authorList>
    </citation>
    <scope>NUCLEOTIDE SEQUENCE [LARGE SCALE GENOMIC DNA]</scope>
    <source>
        <strain evidence="1 2">130c</strain>
    </source>
</reference>
<gene>
    <name evidence="1" type="primary">Contig9866.g10545</name>
    <name evidence="1" type="ORF">STYLEM_14367</name>
</gene>
<organism evidence="1 2">
    <name type="scientific">Stylonychia lemnae</name>
    <name type="common">Ciliate</name>
    <dbReference type="NCBI Taxonomy" id="5949"/>
    <lineage>
        <taxon>Eukaryota</taxon>
        <taxon>Sar</taxon>
        <taxon>Alveolata</taxon>
        <taxon>Ciliophora</taxon>
        <taxon>Intramacronucleata</taxon>
        <taxon>Spirotrichea</taxon>
        <taxon>Stichotrichia</taxon>
        <taxon>Sporadotrichida</taxon>
        <taxon>Oxytrichidae</taxon>
        <taxon>Stylonychinae</taxon>
        <taxon>Stylonychia</taxon>
    </lineage>
</organism>
<protein>
    <submittedName>
        <fullName evidence="1">Uncharacterized protein</fullName>
    </submittedName>
</protein>
<proteinExistence type="predicted"/>
<dbReference type="OrthoDB" id="1847654at2759"/>
<dbReference type="PANTHER" id="PTHR31354">
    <property type="entry name" value="OS01G0793500 PROTEIN"/>
    <property type="match status" value="1"/>
</dbReference>
<dbReference type="InterPro" id="IPR038765">
    <property type="entry name" value="Papain-like_cys_pep_sf"/>
</dbReference>
<dbReference type="Gene3D" id="3.90.1720.10">
    <property type="entry name" value="endopeptidase domain like (from Nostoc punctiforme)"/>
    <property type="match status" value="1"/>
</dbReference>
<accession>A0A078AWV9</accession>
<dbReference type="SUPFAM" id="SSF54001">
    <property type="entry name" value="Cysteine proteinases"/>
    <property type="match status" value="1"/>
</dbReference>
<dbReference type="OMA" id="EWGENAN"/>
<keyword evidence="2" id="KW-1185">Reference proteome</keyword>
<dbReference type="PANTHER" id="PTHR31354:SF2">
    <property type="entry name" value="OS01G0793500 PROTEIN"/>
    <property type="match status" value="1"/>
</dbReference>
<dbReference type="AlphaFoldDB" id="A0A078AWV9"/>